<feature type="compositionally biased region" description="Polar residues" evidence="1">
    <location>
        <begin position="119"/>
        <end position="137"/>
    </location>
</feature>
<keyword evidence="2" id="KW-0812">Transmembrane</keyword>
<keyword evidence="2" id="KW-1133">Transmembrane helix</keyword>
<dbReference type="AlphaFoldDB" id="A0A068VVA0"/>
<evidence type="ECO:0000256" key="2">
    <source>
        <dbReference type="SAM" id="Phobius"/>
    </source>
</evidence>
<feature type="transmembrane region" description="Helical" evidence="2">
    <location>
        <begin position="94"/>
        <end position="114"/>
    </location>
</feature>
<feature type="transmembrane region" description="Helical" evidence="2">
    <location>
        <begin position="69"/>
        <end position="88"/>
    </location>
</feature>
<dbReference type="KEGG" id="pfre:RM25_2322"/>
<gene>
    <name evidence="3" type="ORF">PFCIRM138_00575</name>
</gene>
<accession>A0A068VVA0</accession>
<keyword evidence="2" id="KW-0472">Membrane</keyword>
<feature type="region of interest" description="Disordered" evidence="1">
    <location>
        <begin position="118"/>
        <end position="137"/>
    </location>
</feature>
<reference evidence="3" key="1">
    <citation type="submission" date="2014-08" db="EMBL/GenBank/DDBJ databases">
        <authorList>
            <person name="Falentin Helene"/>
        </authorList>
    </citation>
    <scope>NUCLEOTIDE SEQUENCE</scope>
</reference>
<dbReference type="EMBL" id="LM676384">
    <property type="protein sequence ID" value="CEP25748.1"/>
    <property type="molecule type" value="Genomic_DNA"/>
</dbReference>
<sequence>MDTRTKRVCGLMIAFMAFMFWSIVADLVDMKASWSGPLILALVAALLLVCAGLVLLVRYASGSESAGSWIKGFCIVVLFLIWGSGGLLRGGMTAWSQIPLLGLFACVVAILSSLKRPSPNRTATPVDTPQGLSPMGN</sequence>
<feature type="transmembrane region" description="Helical" evidence="2">
    <location>
        <begin position="34"/>
        <end position="57"/>
    </location>
</feature>
<feature type="transmembrane region" description="Helical" evidence="2">
    <location>
        <begin position="7"/>
        <end position="28"/>
    </location>
</feature>
<dbReference type="PATRIC" id="fig|66712.6.peg.2375"/>
<proteinExistence type="predicted"/>
<name>A0A068VVA0_PROFF</name>
<evidence type="ECO:0000313" key="3">
    <source>
        <dbReference type="EMBL" id="CEP25748.1"/>
    </source>
</evidence>
<evidence type="ECO:0000256" key="1">
    <source>
        <dbReference type="SAM" id="MobiDB-lite"/>
    </source>
</evidence>
<organism evidence="3">
    <name type="scientific">Propionibacterium freudenreichii subsp. freudenreichii</name>
    <dbReference type="NCBI Taxonomy" id="66712"/>
    <lineage>
        <taxon>Bacteria</taxon>
        <taxon>Bacillati</taxon>
        <taxon>Actinomycetota</taxon>
        <taxon>Actinomycetes</taxon>
        <taxon>Propionibacteriales</taxon>
        <taxon>Propionibacteriaceae</taxon>
        <taxon>Propionibacterium</taxon>
    </lineage>
</organism>
<protein>
    <submittedName>
        <fullName evidence="3">Uncharacterized protein</fullName>
    </submittedName>
</protein>